<feature type="domain" description="DUF1023" evidence="2">
    <location>
        <begin position="279"/>
        <end position="461"/>
    </location>
</feature>
<evidence type="ECO:0000313" key="3">
    <source>
        <dbReference type="EMBL" id="MBU9766500.1"/>
    </source>
</evidence>
<evidence type="ECO:0000313" key="4">
    <source>
        <dbReference type="Proteomes" id="UP000812982"/>
    </source>
</evidence>
<protein>
    <recommendedName>
        <fullName evidence="2">DUF1023 domain-containing protein</fullName>
    </recommendedName>
</protein>
<organism evidence="3 4">
    <name type="scientific">[Mycobacterium] fortunisiensis</name>
    <dbReference type="NCBI Taxonomy" id="2600579"/>
    <lineage>
        <taxon>Bacteria</taxon>
        <taxon>Bacillati</taxon>
        <taxon>Actinomycetota</taxon>
        <taxon>Actinomycetes</taxon>
        <taxon>Mycobacteriales</taxon>
        <taxon>Mycobacteriaceae</taxon>
        <taxon>Mycolicibacterium</taxon>
    </lineage>
</organism>
<proteinExistence type="predicted"/>
<evidence type="ECO:0000256" key="1">
    <source>
        <dbReference type="SAM" id="MobiDB-lite"/>
    </source>
</evidence>
<keyword evidence="4" id="KW-1185">Reference proteome</keyword>
<name>A0ABS6KS86_9MYCO</name>
<evidence type="ECO:0000259" key="2">
    <source>
        <dbReference type="Pfam" id="PF06259"/>
    </source>
</evidence>
<dbReference type="EMBL" id="VOMB01000023">
    <property type="protein sequence ID" value="MBU9766500.1"/>
    <property type="molecule type" value="Genomic_DNA"/>
</dbReference>
<feature type="region of interest" description="Disordered" evidence="1">
    <location>
        <begin position="154"/>
        <end position="194"/>
    </location>
</feature>
<dbReference type="Proteomes" id="UP000812982">
    <property type="component" value="Unassembled WGS sequence"/>
</dbReference>
<reference evidence="3 4" key="1">
    <citation type="journal article" date="2021" name="Sci. Rep.">
        <title>Phenotypic and genomic hallmarks of a novel, potentially pathogenic rapidly growing Mycobacterium species related to the Mycobacterium fortuitum complex.</title>
        <authorList>
            <person name="Gharbi R."/>
            <person name="Khanna V."/>
            <person name="Frigui W."/>
            <person name="Mhenni B."/>
            <person name="Brosch R."/>
            <person name="Mardassi H."/>
        </authorList>
    </citation>
    <scope>NUCLEOTIDE SEQUENCE [LARGE SCALE GENOMIC DNA]</scope>
    <source>
        <strain evidence="3 4">TNTM28</strain>
    </source>
</reference>
<dbReference type="InterPro" id="IPR010427">
    <property type="entry name" value="DUF1023"/>
</dbReference>
<accession>A0ABS6KS86</accession>
<dbReference type="Pfam" id="PF06259">
    <property type="entry name" value="Abhydrolase_8"/>
    <property type="match status" value="1"/>
</dbReference>
<comment type="caution">
    <text evidence="3">The sequence shown here is derived from an EMBL/GenBank/DDBJ whole genome shotgun (WGS) entry which is preliminary data.</text>
</comment>
<dbReference type="RefSeq" id="WP_217160346.1">
    <property type="nucleotide sequence ID" value="NZ_VOMB01000023.1"/>
</dbReference>
<sequence>MTVTISTVTATDPAALSDAGARLQGKIDQLNRLIDTQRNTLTNLAGGWKGPAADAAQARGNKNLEIQTELRTRLENTQTALRVGGANLTPLRTEIHNVANQAMSLGATVSDDGTVTAPGASRLMTPKLAAAYTSALKSLLQQFDSVDQSTANSIKMSTTGTGDPKAGNLGDQPGSPAKRDLDSLKPPEGATDTEVNQWWDSLSEEEQNRIVTERPDWIGNLDGVPGTARDLANRNRLGTLRNDPNLTDEEKGTIAAIDDALSKDDRQLLVLDFDGEHPKVAVAVGNVDTADHVSVYVPGTGSVPYDKPNEGNDLPTYVEQSEWLRSETERVLDKAGKGDETVATVAWLGYEPPSNVAQAGSAHYADDNAPELASFINGLDSSRDTDPHLTVLGHSYGSTLASEALQRGTATDDVVFMGSPGLETNPWQFAGQTTPSDLHLTEGHVFVEHAKNDVVANLGRFGSTIPSSLPGFIDLSTNGETTALGPRDESTGHSKYSFVDTTALYNQAVVVAGLGQDEDFVKVED</sequence>
<gene>
    <name evidence="3" type="ORF">FR943_21985</name>
</gene>